<keyword evidence="1" id="KW-0472">Membrane</keyword>
<organism evidence="2">
    <name type="scientific">viral metagenome</name>
    <dbReference type="NCBI Taxonomy" id="1070528"/>
    <lineage>
        <taxon>unclassified sequences</taxon>
        <taxon>metagenomes</taxon>
        <taxon>organismal metagenomes</taxon>
    </lineage>
</organism>
<keyword evidence="1" id="KW-0812">Transmembrane</keyword>
<evidence type="ECO:0000256" key="1">
    <source>
        <dbReference type="SAM" id="Phobius"/>
    </source>
</evidence>
<proteinExistence type="predicted"/>
<name>A0A6C0HTZ0_9ZZZZ</name>
<dbReference type="AlphaFoldDB" id="A0A6C0HTZ0"/>
<dbReference type="EMBL" id="MN740010">
    <property type="protein sequence ID" value="QHT83615.1"/>
    <property type="molecule type" value="Genomic_DNA"/>
</dbReference>
<evidence type="ECO:0000313" key="2">
    <source>
        <dbReference type="EMBL" id="QHT83615.1"/>
    </source>
</evidence>
<protein>
    <submittedName>
        <fullName evidence="2">Uncharacterized protein</fullName>
    </submittedName>
</protein>
<keyword evidence="1" id="KW-1133">Transmembrane helix</keyword>
<accession>A0A6C0HTZ0</accession>
<reference evidence="2" key="1">
    <citation type="journal article" date="2020" name="Nature">
        <title>Giant virus diversity and host interactions through global metagenomics.</title>
        <authorList>
            <person name="Schulz F."/>
            <person name="Roux S."/>
            <person name="Paez-Espino D."/>
            <person name="Jungbluth S."/>
            <person name="Walsh D.A."/>
            <person name="Denef V.J."/>
            <person name="McMahon K.D."/>
            <person name="Konstantinidis K.T."/>
            <person name="Eloe-Fadrosh E.A."/>
            <person name="Kyrpides N.C."/>
            <person name="Woyke T."/>
        </authorList>
    </citation>
    <scope>NUCLEOTIDE SEQUENCE</scope>
    <source>
        <strain evidence="2">GVMAG-M-3300023184-168</strain>
    </source>
</reference>
<sequence>MVNPLLIVPLDDGSKPLNFELFKAKPTDYKNPNPNPDPDNPVDFFIPYEIFSYEDRTLRLYNHIGEYTISCSTYEYSADPKKNFKPEHAFNKSDKGWRSNNNLTGNSNTITTVTKNSANNTYSSPSPVLNSTNYYNPHFGPSFFNVTSASTNVTNTNVIGNISNNTITGEWLQIQLPQPIYLFKYIINVPSPKLTKNDDLKDFLNTFKDSNNNSINIPDQPHYSSYYSQDQKTGHYVSYIPKIFTIVGSNDGIKWYYIDQQNFVTPPDLSYSYLKLNPNLKKSYNIETYGSTSKIICNVNSVEHYTYFRLIVNEMFPGNKQVIINEWDIYAFVDIITSNADSLKDISHNNFKLNGNGIVESFTFKTNSLEYLTGMQSNWDYLTNNIDTGLMNLYKEQMSNINDGRDSKKLPHLEGFSLSKLENFDSHGFISYNDNVSSQQIINNQIIPLNQIHVDLINSQNNVNKNYYDLSQNIYDFSNNYYNLLKDPDDKYDLSRNNFNKPPTKIDGWINDNKEMVLQQNSIYILSTITIATLVIALIIASR</sequence>
<feature type="transmembrane region" description="Helical" evidence="1">
    <location>
        <begin position="523"/>
        <end position="541"/>
    </location>
</feature>